<keyword evidence="12 14" id="KW-0472">Membrane</keyword>
<keyword evidence="16" id="KW-1185">Reference proteome</keyword>
<dbReference type="Proteomes" id="UP001271007">
    <property type="component" value="Unassembled WGS sequence"/>
</dbReference>
<dbReference type="AlphaFoldDB" id="A0AAJ0D7P9"/>
<keyword evidence="7 13" id="KW-0479">Metal-binding</keyword>
<keyword evidence="8 14" id="KW-1133">Transmembrane helix</keyword>
<comment type="similarity">
    <text evidence="4">Belongs to the cytochrome P450 family.</text>
</comment>
<evidence type="ECO:0000256" key="1">
    <source>
        <dbReference type="ARBA" id="ARBA00001971"/>
    </source>
</evidence>
<keyword evidence="6 14" id="KW-0812">Transmembrane</keyword>
<keyword evidence="11" id="KW-0503">Monooxygenase</keyword>
<dbReference type="EMBL" id="JAWDJX010000049">
    <property type="protein sequence ID" value="KAK3048431.1"/>
    <property type="molecule type" value="Genomic_DNA"/>
</dbReference>
<reference evidence="15" key="1">
    <citation type="submission" date="2023-04" db="EMBL/GenBank/DDBJ databases">
        <title>Black Yeasts Isolated from many extreme environments.</title>
        <authorList>
            <person name="Coleine C."/>
            <person name="Stajich J.E."/>
            <person name="Selbmann L."/>
        </authorList>
    </citation>
    <scope>NUCLEOTIDE SEQUENCE</scope>
    <source>
        <strain evidence="15">CCFEE 5312</strain>
    </source>
</reference>
<keyword evidence="5 13" id="KW-0349">Heme</keyword>
<comment type="subcellular location">
    <subcellularLocation>
        <location evidence="2">Membrane</location>
    </subcellularLocation>
</comment>
<evidence type="ECO:0000256" key="5">
    <source>
        <dbReference type="ARBA" id="ARBA00022617"/>
    </source>
</evidence>
<dbReference type="InterPro" id="IPR050121">
    <property type="entry name" value="Cytochrome_P450_monoxygenase"/>
</dbReference>
<evidence type="ECO:0000256" key="8">
    <source>
        <dbReference type="ARBA" id="ARBA00022989"/>
    </source>
</evidence>
<dbReference type="PANTHER" id="PTHR24305">
    <property type="entry name" value="CYTOCHROME P450"/>
    <property type="match status" value="1"/>
</dbReference>
<proteinExistence type="inferred from homology"/>
<feature type="binding site" description="axial binding residue" evidence="13">
    <location>
        <position position="480"/>
    </location>
    <ligand>
        <name>heme</name>
        <dbReference type="ChEBI" id="CHEBI:30413"/>
    </ligand>
    <ligandPart>
        <name>Fe</name>
        <dbReference type="ChEBI" id="CHEBI:18248"/>
    </ligandPart>
</feature>
<dbReference type="Gene3D" id="1.10.630.10">
    <property type="entry name" value="Cytochrome P450"/>
    <property type="match status" value="1"/>
</dbReference>
<dbReference type="GO" id="GO:0020037">
    <property type="term" value="F:heme binding"/>
    <property type="evidence" value="ECO:0007669"/>
    <property type="project" value="InterPro"/>
</dbReference>
<dbReference type="InterPro" id="IPR002401">
    <property type="entry name" value="Cyt_P450_E_grp-I"/>
</dbReference>
<evidence type="ECO:0000256" key="6">
    <source>
        <dbReference type="ARBA" id="ARBA00022692"/>
    </source>
</evidence>
<dbReference type="GO" id="GO:0016020">
    <property type="term" value="C:membrane"/>
    <property type="evidence" value="ECO:0007669"/>
    <property type="project" value="UniProtKB-SubCell"/>
</dbReference>
<dbReference type="FunFam" id="1.10.630.10:FF:000063">
    <property type="entry name" value="Cytochrome P450 monooxygenase"/>
    <property type="match status" value="1"/>
</dbReference>
<dbReference type="Pfam" id="PF00067">
    <property type="entry name" value="p450"/>
    <property type="match status" value="1"/>
</dbReference>
<dbReference type="GO" id="GO:0004497">
    <property type="term" value="F:monooxygenase activity"/>
    <property type="evidence" value="ECO:0007669"/>
    <property type="project" value="UniProtKB-KW"/>
</dbReference>
<protein>
    <recommendedName>
        <fullName evidence="17">Cytochrome P450</fullName>
    </recommendedName>
</protein>
<evidence type="ECO:0000256" key="4">
    <source>
        <dbReference type="ARBA" id="ARBA00010617"/>
    </source>
</evidence>
<evidence type="ECO:0000256" key="7">
    <source>
        <dbReference type="ARBA" id="ARBA00022723"/>
    </source>
</evidence>
<comment type="cofactor">
    <cofactor evidence="1 13">
        <name>heme</name>
        <dbReference type="ChEBI" id="CHEBI:30413"/>
    </cofactor>
</comment>
<organism evidence="15 16">
    <name type="scientific">Extremus antarcticus</name>
    <dbReference type="NCBI Taxonomy" id="702011"/>
    <lineage>
        <taxon>Eukaryota</taxon>
        <taxon>Fungi</taxon>
        <taxon>Dikarya</taxon>
        <taxon>Ascomycota</taxon>
        <taxon>Pezizomycotina</taxon>
        <taxon>Dothideomycetes</taxon>
        <taxon>Dothideomycetidae</taxon>
        <taxon>Mycosphaerellales</taxon>
        <taxon>Extremaceae</taxon>
        <taxon>Extremus</taxon>
    </lineage>
</organism>
<keyword evidence="10 13" id="KW-0408">Iron</keyword>
<sequence>MAIRELVAAAAGVLSFAVYFHRGEHGMWAVTYIQLSATSLVGVIVALVKLFSWPVLSAILATCTTFGSFLLGAVVSTFVYRIWLNPLNKFPGPYPARLLGVWLSAHAHNRDLYLKVEGLHKKYGKYVRLGPNDLSISDPNLHDIAYGKNSWPKGPWYDISKPFDSMHTTRDKPTHDRRRRIWAPAFSDKALREYETKVKFFNDKLVERLRQFGGGPVNASKWFNLYSFDVMGQLAFGRDYRMLDSGELHWALQLLSDGAEATPPRIPLWSFRIIVAIPGLASSLYKFLNFCRDELEWRINNKTEGGDITGWLLKGYGSLKTGYKNPADDPMFQGDARLIVVAGSDTTAATMAFLFYHLASQPEEVEKLREELKPLVGGGEWSDYEIKNAPRLNGAINEALRLHPPVPSGVERLVPEGGATIGDVFLPGGTAFHMPQYVIGRDEDNYERALDFVPERWYSKPEMIKHKNAFAPFSLGSEGCIGKNLAYMELRTLTTQLLLNFDVALAPGEDGNRLLYKSRENFTTRLGDLDLTFTPIEE</sequence>
<dbReference type="CDD" id="cd11061">
    <property type="entry name" value="CYP67-like"/>
    <property type="match status" value="1"/>
</dbReference>
<feature type="transmembrane region" description="Helical" evidence="14">
    <location>
        <begin position="32"/>
        <end position="51"/>
    </location>
</feature>
<dbReference type="GO" id="GO:0016705">
    <property type="term" value="F:oxidoreductase activity, acting on paired donors, with incorporation or reduction of molecular oxygen"/>
    <property type="evidence" value="ECO:0007669"/>
    <property type="project" value="InterPro"/>
</dbReference>
<dbReference type="InterPro" id="IPR036396">
    <property type="entry name" value="Cyt_P450_sf"/>
</dbReference>
<evidence type="ECO:0000256" key="13">
    <source>
        <dbReference type="PIRSR" id="PIRSR602401-1"/>
    </source>
</evidence>
<evidence type="ECO:0008006" key="17">
    <source>
        <dbReference type="Google" id="ProtNLM"/>
    </source>
</evidence>
<name>A0AAJ0D7P9_9PEZI</name>
<dbReference type="PANTHER" id="PTHR24305:SF112">
    <property type="entry name" value="L-ORNITHINE-N5-MONOOXYGENASE (EUROFUNG)"/>
    <property type="match status" value="1"/>
</dbReference>
<dbReference type="GO" id="GO:0005506">
    <property type="term" value="F:iron ion binding"/>
    <property type="evidence" value="ECO:0007669"/>
    <property type="project" value="InterPro"/>
</dbReference>
<evidence type="ECO:0000256" key="10">
    <source>
        <dbReference type="ARBA" id="ARBA00023004"/>
    </source>
</evidence>
<keyword evidence="9" id="KW-0560">Oxidoreductase</keyword>
<gene>
    <name evidence="15" type="ORF">LTR09_010262</name>
</gene>
<comment type="pathway">
    <text evidence="3">Mycotoxin biosynthesis.</text>
</comment>
<dbReference type="PRINTS" id="PR00463">
    <property type="entry name" value="EP450I"/>
</dbReference>
<evidence type="ECO:0000256" key="9">
    <source>
        <dbReference type="ARBA" id="ARBA00023002"/>
    </source>
</evidence>
<dbReference type="PRINTS" id="PR00385">
    <property type="entry name" value="P450"/>
</dbReference>
<evidence type="ECO:0000256" key="12">
    <source>
        <dbReference type="ARBA" id="ARBA00023136"/>
    </source>
</evidence>
<evidence type="ECO:0000256" key="11">
    <source>
        <dbReference type="ARBA" id="ARBA00023033"/>
    </source>
</evidence>
<evidence type="ECO:0000256" key="3">
    <source>
        <dbReference type="ARBA" id="ARBA00004685"/>
    </source>
</evidence>
<dbReference type="SUPFAM" id="SSF48264">
    <property type="entry name" value="Cytochrome P450"/>
    <property type="match status" value="1"/>
</dbReference>
<evidence type="ECO:0000256" key="14">
    <source>
        <dbReference type="SAM" id="Phobius"/>
    </source>
</evidence>
<evidence type="ECO:0000313" key="16">
    <source>
        <dbReference type="Proteomes" id="UP001271007"/>
    </source>
</evidence>
<comment type="caution">
    <text evidence="15">The sequence shown here is derived from an EMBL/GenBank/DDBJ whole genome shotgun (WGS) entry which is preliminary data.</text>
</comment>
<dbReference type="GO" id="GO:1902181">
    <property type="term" value="P:verruculogen biosynthetic process"/>
    <property type="evidence" value="ECO:0007669"/>
    <property type="project" value="UniProtKB-ARBA"/>
</dbReference>
<evidence type="ECO:0000313" key="15">
    <source>
        <dbReference type="EMBL" id="KAK3048431.1"/>
    </source>
</evidence>
<dbReference type="InterPro" id="IPR001128">
    <property type="entry name" value="Cyt_P450"/>
</dbReference>
<evidence type="ECO:0000256" key="2">
    <source>
        <dbReference type="ARBA" id="ARBA00004370"/>
    </source>
</evidence>
<feature type="transmembrane region" description="Helical" evidence="14">
    <location>
        <begin position="58"/>
        <end position="83"/>
    </location>
</feature>
<accession>A0AAJ0D7P9</accession>